<dbReference type="STRING" id="580332.Slit_2347"/>
<dbReference type="InterPro" id="IPR036265">
    <property type="entry name" value="HIT-like_sf"/>
</dbReference>
<dbReference type="InterPro" id="IPR011146">
    <property type="entry name" value="HIT-like"/>
</dbReference>
<reference evidence="5 6" key="1">
    <citation type="submission" date="2010-03" db="EMBL/GenBank/DDBJ databases">
        <title>Complete sequence of Sideroxydans lithotrophicus ES-1.</title>
        <authorList>
            <consortium name="US DOE Joint Genome Institute"/>
            <person name="Lucas S."/>
            <person name="Copeland A."/>
            <person name="Lapidus A."/>
            <person name="Cheng J.-F."/>
            <person name="Bruce D."/>
            <person name="Goodwin L."/>
            <person name="Pitluck S."/>
            <person name="Munk A.C."/>
            <person name="Detter J.C."/>
            <person name="Han C."/>
            <person name="Tapia R."/>
            <person name="Larimer F."/>
            <person name="Land M."/>
            <person name="Hauser L."/>
            <person name="Kyrpides N."/>
            <person name="Ivanova N."/>
            <person name="Emerson D."/>
            <person name="Woyke T."/>
        </authorList>
    </citation>
    <scope>NUCLEOTIDE SEQUENCE [LARGE SCALE GENOMIC DNA]</scope>
    <source>
        <strain evidence="5 6">ES-1</strain>
    </source>
</reference>
<evidence type="ECO:0000256" key="1">
    <source>
        <dbReference type="PIRSR" id="PIRSR601310-1"/>
    </source>
</evidence>
<dbReference type="InterPro" id="IPR052908">
    <property type="entry name" value="AP-4-A_phosphorylase"/>
</dbReference>
<dbReference type="RefSeq" id="WP_013030472.1">
    <property type="nucleotide sequence ID" value="NC_013959.1"/>
</dbReference>
<evidence type="ECO:0000256" key="2">
    <source>
        <dbReference type="PIRSR" id="PIRSR601310-3"/>
    </source>
</evidence>
<dbReference type="SUPFAM" id="SSF54197">
    <property type="entry name" value="HIT-like"/>
    <property type="match status" value="1"/>
</dbReference>
<feature type="active site" description="Tele-AMP-histidine intermediate" evidence="1">
    <location>
        <position position="97"/>
    </location>
</feature>
<dbReference type="InterPro" id="IPR019808">
    <property type="entry name" value="Histidine_triad_CS"/>
</dbReference>
<evidence type="ECO:0000256" key="3">
    <source>
        <dbReference type="PROSITE-ProRule" id="PRU00464"/>
    </source>
</evidence>
<evidence type="ECO:0000313" key="6">
    <source>
        <dbReference type="Proteomes" id="UP000001625"/>
    </source>
</evidence>
<dbReference type="AlphaFoldDB" id="D5CLX9"/>
<organism evidence="5 6">
    <name type="scientific">Sideroxydans lithotrophicus (strain ES-1)</name>
    <dbReference type="NCBI Taxonomy" id="580332"/>
    <lineage>
        <taxon>Bacteria</taxon>
        <taxon>Pseudomonadati</taxon>
        <taxon>Pseudomonadota</taxon>
        <taxon>Betaproteobacteria</taxon>
        <taxon>Nitrosomonadales</taxon>
        <taxon>Gallionellaceae</taxon>
        <taxon>Sideroxydans</taxon>
    </lineage>
</organism>
<evidence type="ECO:0000259" key="4">
    <source>
        <dbReference type="PROSITE" id="PS51084"/>
    </source>
</evidence>
<dbReference type="EMBL" id="CP001965">
    <property type="protein sequence ID" value="ADE12574.1"/>
    <property type="molecule type" value="Genomic_DNA"/>
</dbReference>
<dbReference type="OrthoDB" id="9784774at2"/>
<feature type="short sequence motif" description="Histidine triad motif" evidence="2 3">
    <location>
        <begin position="95"/>
        <end position="99"/>
    </location>
</feature>
<dbReference type="GO" id="GO:0003824">
    <property type="term" value="F:catalytic activity"/>
    <property type="evidence" value="ECO:0007669"/>
    <property type="project" value="InterPro"/>
</dbReference>
<sequence>MSDHADNCPFCKPDGILFENELAYAKPDKFPVNPGHLLIIPRRHIADFFLTTEAEKNALLSLLDKAKHHLDGQYAPAGYNVGINVGEVAGQTIMHVHLHLIPRYRGDMDNPRGGVRGVIPSRQAY</sequence>
<dbReference type="InterPro" id="IPR001310">
    <property type="entry name" value="Histidine_triad_HIT"/>
</dbReference>
<keyword evidence="6" id="KW-1185">Reference proteome</keyword>
<dbReference type="Pfam" id="PF01230">
    <property type="entry name" value="HIT"/>
    <property type="match status" value="1"/>
</dbReference>
<feature type="domain" description="HIT" evidence="4">
    <location>
        <begin position="3"/>
        <end position="110"/>
    </location>
</feature>
<gene>
    <name evidence="5" type="ordered locus">Slit_2347</name>
</gene>
<name>D5CLX9_SIDLE</name>
<dbReference type="Proteomes" id="UP000001625">
    <property type="component" value="Chromosome"/>
</dbReference>
<dbReference type="PANTHER" id="PTHR42997:SF1">
    <property type="entry name" value="AP-4-A PHOSPHORYLASE"/>
    <property type="match status" value="1"/>
</dbReference>
<accession>D5CLX9</accession>
<dbReference type="PROSITE" id="PS00892">
    <property type="entry name" value="HIT_1"/>
    <property type="match status" value="1"/>
</dbReference>
<evidence type="ECO:0000313" key="5">
    <source>
        <dbReference type="EMBL" id="ADE12574.1"/>
    </source>
</evidence>
<dbReference type="Gene3D" id="3.30.428.10">
    <property type="entry name" value="HIT-like"/>
    <property type="match status" value="1"/>
</dbReference>
<dbReference type="PRINTS" id="PR00332">
    <property type="entry name" value="HISTRIAD"/>
</dbReference>
<dbReference type="PANTHER" id="PTHR42997">
    <property type="entry name" value="HIT FAMILY HYDROLASE"/>
    <property type="match status" value="1"/>
</dbReference>
<dbReference type="PROSITE" id="PS51084">
    <property type="entry name" value="HIT_2"/>
    <property type="match status" value="1"/>
</dbReference>
<proteinExistence type="predicted"/>
<dbReference type="eggNOG" id="COG0537">
    <property type="taxonomic scope" value="Bacteria"/>
</dbReference>
<dbReference type="HOGENOM" id="CLU_056776_5_1_4"/>
<protein>
    <submittedName>
        <fullName evidence="5">Histidine triad (HIT) protein</fullName>
    </submittedName>
</protein>
<dbReference type="KEGG" id="slt:Slit_2347"/>